<dbReference type="InterPro" id="IPR016187">
    <property type="entry name" value="CTDL_fold"/>
</dbReference>
<evidence type="ECO:0000256" key="1">
    <source>
        <dbReference type="SAM" id="SignalP"/>
    </source>
</evidence>
<proteinExistence type="predicted"/>
<feature type="signal peptide" evidence="1">
    <location>
        <begin position="1"/>
        <end position="23"/>
    </location>
</feature>
<reference evidence="3 4" key="1">
    <citation type="submission" date="2016-03" db="EMBL/GenBank/DDBJ databases">
        <title>Draft genome sequence of Flavobacterium fryxellicola DSM 16209.</title>
        <authorList>
            <person name="Shin S.-K."/>
            <person name="Yi H."/>
        </authorList>
    </citation>
    <scope>NUCLEOTIDE SEQUENCE [LARGE SCALE GENOMIC DNA]</scope>
    <source>
        <strain evidence="3 4">DSM 16209</strain>
    </source>
</reference>
<keyword evidence="1" id="KW-0732">Signal</keyword>
<accession>A0A167X5R2</accession>
<dbReference type="Gene3D" id="3.10.100.10">
    <property type="entry name" value="Mannose-Binding Protein A, subunit A"/>
    <property type="match status" value="1"/>
</dbReference>
<dbReference type="InterPro" id="IPR001304">
    <property type="entry name" value="C-type_lectin-like"/>
</dbReference>
<gene>
    <name evidence="3" type="ORF">FBFR_09340</name>
</gene>
<dbReference type="InterPro" id="IPR016186">
    <property type="entry name" value="C-type_lectin-like/link_sf"/>
</dbReference>
<dbReference type="PROSITE" id="PS50041">
    <property type="entry name" value="C_TYPE_LECTIN_2"/>
    <property type="match status" value="1"/>
</dbReference>
<protein>
    <recommendedName>
        <fullName evidence="2">C-type lectin domain-containing protein</fullName>
    </recommendedName>
</protein>
<dbReference type="Proteomes" id="UP000077164">
    <property type="component" value="Unassembled WGS sequence"/>
</dbReference>
<sequence>MRFSTFLKITLLFLMFAPMANYSAIPIYIKNNKCTASEKEIKSTFIENPPKITASGNQIFCPGNSLKIITDVNIIGSNVDDTGADAIYIQISSGYVNGQDLIQLANPASHPKITFDWNSTEGKLKLSSPIIGAEVLYEDFINAIKDVVFTNSSTTPSGIRKFSITIGQANYLPRNGHYYQYVPNLGINWTVAKVAAETSLYYGLKGYLATITAQDEAQLAGKQAPGAGWIGGSDAETEGVWKWVTGPEAGTTFWNGLANGTATPPFNFAFWNTNEPNQALNEDYAHITAPSVGNPGSWNDLSNTGATSGNYQPKGYIVEYGGMTGDPVLQISASTTITIPTITSIIPNSRCGSGQVALKATATDGIINWYATPSGGASLATGETYSPVITSTATYYIDAGCSASRTAIIATLINVPDAPSVVSPISYCQNETPAVLAATATPNCTLNWYTTATGGTSNATRPIPSTTTSGTTSYFVSQTNATGCEGPRSEIKVTINALPLAPEISTISYCKNETAVPLSATAATNCTLNWYTVATGGTSSTTGPTPTTTIAGITSYFVSQTSSITDCEGPRSEIKVTINVRPSAPEVSNISYCKNETAVPIVATTATNCTLNWYAVATGGTSSATSPTPSTVTEGSTSYFVSQTDSTTGCEGPRAELIATVNALPVVVNITISQCDTDAIPDGKTLFNLRVNNSVISENYNEETFTYYTTQNGANNALASDLIANDLSFENTTATTTTIWVRVANNTTRCPSVAEIILKVSATNIDPNYKFPMLAVCDDTLDLNGNDTSDNNKRDGVASFDLTTSKAAIESKLPPTDVYTISYYRNEQEALQEVNSITNLSNYRNIGYPNLQDIWVRIDSNLDNACYGLGPYITLKVEALPKANLVLIPKQCDDNQDGIFTFNTSTLENDLLNGQSNATVTYFDQNNNPLKDSDGNSITSPFPATFSSTSQTIKAVVTTNSTLQCFDATTIVFTVDDLPEAFSIPLVLTTVCDDEPNPSLQDGKFAFDTTSYESIILGGQTGMITTYFDQNGTLLSSPLPNPFVTESQKIIVSVENPLNSICTATTTINFVVNPIPNIDLNLDGASNELVCSNLPAFFVTLNAGIRDNSAVSDYSYIWKKDGTNLDNNAPTLGVNTVGVYTVEVLNTTGCSRIRTVTVNASNVATIDSIDIVDLTDSNTVTINTSGAGDYEYSLDDPTNFWQDSNFFDNVPAGIHQVFINDKNGCGITSKEIVVVGIPKYFTPNNDSYNDVWGIKGLSKYPSAVVNIFDRFGKLIVTLNASNPSWDGTVNGNPLPSSDYWYAITLEKDKSALQGHFTLKR</sequence>
<dbReference type="OrthoDB" id="9765926at2"/>
<name>A0A167X5R2_9FLAO</name>
<evidence type="ECO:0000313" key="3">
    <source>
        <dbReference type="EMBL" id="OAB28043.1"/>
    </source>
</evidence>
<dbReference type="Pfam" id="PF19081">
    <property type="entry name" value="Ig_7"/>
    <property type="match status" value="4"/>
</dbReference>
<evidence type="ECO:0000259" key="2">
    <source>
        <dbReference type="PROSITE" id="PS50041"/>
    </source>
</evidence>
<dbReference type="SUPFAM" id="SSF56436">
    <property type="entry name" value="C-type lectin-like"/>
    <property type="match status" value="1"/>
</dbReference>
<dbReference type="Pfam" id="PF13585">
    <property type="entry name" value="CHU_C"/>
    <property type="match status" value="1"/>
</dbReference>
<evidence type="ECO:0000313" key="4">
    <source>
        <dbReference type="Proteomes" id="UP000077164"/>
    </source>
</evidence>
<keyword evidence="4" id="KW-1185">Reference proteome</keyword>
<comment type="caution">
    <text evidence="3">The sequence shown here is derived from an EMBL/GenBank/DDBJ whole genome shotgun (WGS) entry which is preliminary data.</text>
</comment>
<feature type="domain" description="C-type lectin" evidence="2">
    <location>
        <begin position="174"/>
        <end position="300"/>
    </location>
</feature>
<organism evidence="3 4">
    <name type="scientific">Flavobacterium fryxellicola</name>
    <dbReference type="NCBI Taxonomy" id="249352"/>
    <lineage>
        <taxon>Bacteria</taxon>
        <taxon>Pseudomonadati</taxon>
        <taxon>Bacteroidota</taxon>
        <taxon>Flavobacteriia</taxon>
        <taxon>Flavobacteriales</taxon>
        <taxon>Flavobacteriaceae</taxon>
        <taxon>Flavobacterium</taxon>
    </lineage>
</organism>
<feature type="chain" id="PRO_5007894265" description="C-type lectin domain-containing protein" evidence="1">
    <location>
        <begin position="24"/>
        <end position="1320"/>
    </location>
</feature>
<dbReference type="STRING" id="249352.SAMN05444395_103130"/>
<dbReference type="InterPro" id="IPR026341">
    <property type="entry name" value="T9SS_type_B"/>
</dbReference>
<dbReference type="CDD" id="cd03603">
    <property type="entry name" value="CLECT_VCBS"/>
    <property type="match status" value="1"/>
</dbReference>
<dbReference type="NCBIfam" id="TIGR04131">
    <property type="entry name" value="Bac_Flav_CTERM"/>
    <property type="match status" value="1"/>
</dbReference>
<dbReference type="InterPro" id="IPR034007">
    <property type="entry name" value="CTLD_bac"/>
</dbReference>
<dbReference type="EMBL" id="LVJE01000013">
    <property type="protein sequence ID" value="OAB28043.1"/>
    <property type="molecule type" value="Genomic_DNA"/>
</dbReference>
<dbReference type="InterPro" id="IPR044023">
    <property type="entry name" value="Ig_7"/>
</dbReference>